<dbReference type="EMBL" id="LMWX01000001">
    <property type="protein sequence ID" value="KUN90280.1"/>
    <property type="molecule type" value="Genomic_DNA"/>
</dbReference>
<dbReference type="STRING" id="285568.AQJ66_00190"/>
<feature type="transmembrane region" description="Helical" evidence="1">
    <location>
        <begin position="52"/>
        <end position="73"/>
    </location>
</feature>
<dbReference type="RefSeq" id="WP_061914512.1">
    <property type="nucleotide sequence ID" value="NZ_JBEYBH010000017.1"/>
</dbReference>
<keyword evidence="3" id="KW-1185">Reference proteome</keyword>
<evidence type="ECO:0000313" key="2">
    <source>
        <dbReference type="EMBL" id="KUN90280.1"/>
    </source>
</evidence>
<keyword evidence="1" id="KW-0812">Transmembrane</keyword>
<sequence>MADSYRYRCGECGHHTAWGSESQGEEAIEAHYGRSHPHVVPGGMVEFRKGSSSGGCSGCLIALGVLVLLLILASRH</sequence>
<reference evidence="2 3" key="1">
    <citation type="submission" date="2015-10" db="EMBL/GenBank/DDBJ databases">
        <title>Draft genome sequence of Streptomyces bungoensis DSM 41781, type strain for the species Streptomyces bungoensis.</title>
        <authorList>
            <person name="Ruckert C."/>
            <person name="Winkler A."/>
            <person name="Kalinowski J."/>
            <person name="Kampfer P."/>
            <person name="Glaeser S."/>
        </authorList>
    </citation>
    <scope>NUCLEOTIDE SEQUENCE [LARGE SCALE GENOMIC DNA]</scope>
    <source>
        <strain evidence="2 3">DSM 41781</strain>
    </source>
</reference>
<organism evidence="2 3">
    <name type="scientific">Streptomyces bungoensis</name>
    <dbReference type="NCBI Taxonomy" id="285568"/>
    <lineage>
        <taxon>Bacteria</taxon>
        <taxon>Bacillati</taxon>
        <taxon>Actinomycetota</taxon>
        <taxon>Actinomycetes</taxon>
        <taxon>Kitasatosporales</taxon>
        <taxon>Streptomycetaceae</taxon>
        <taxon>Streptomyces</taxon>
    </lineage>
</organism>
<name>A0A101TDV1_9ACTN</name>
<evidence type="ECO:0000256" key="1">
    <source>
        <dbReference type="SAM" id="Phobius"/>
    </source>
</evidence>
<keyword evidence="1" id="KW-1133">Transmembrane helix</keyword>
<gene>
    <name evidence="2" type="ORF">AQJ66_00190</name>
</gene>
<evidence type="ECO:0000313" key="3">
    <source>
        <dbReference type="Proteomes" id="UP000053024"/>
    </source>
</evidence>
<keyword evidence="1" id="KW-0472">Membrane</keyword>
<dbReference type="Proteomes" id="UP000053024">
    <property type="component" value="Unassembled WGS sequence"/>
</dbReference>
<dbReference type="AlphaFoldDB" id="A0A101TDV1"/>
<protein>
    <submittedName>
        <fullName evidence="2">Uncharacterized protein</fullName>
    </submittedName>
</protein>
<dbReference type="OrthoDB" id="3872738at2"/>
<proteinExistence type="predicted"/>
<comment type="caution">
    <text evidence="2">The sequence shown here is derived from an EMBL/GenBank/DDBJ whole genome shotgun (WGS) entry which is preliminary data.</text>
</comment>
<accession>A0A101TDV1</accession>